<evidence type="ECO:0000313" key="2">
    <source>
        <dbReference type="Proteomes" id="UP000690515"/>
    </source>
</evidence>
<accession>A0ABS5ZE04</accession>
<comment type="caution">
    <text evidence="1">The sequence shown here is derived from an EMBL/GenBank/DDBJ whole genome shotgun (WGS) entry which is preliminary data.</text>
</comment>
<keyword evidence="2" id="KW-1185">Reference proteome</keyword>
<dbReference type="EMBL" id="JAGSOY010000035">
    <property type="protein sequence ID" value="MBU2712301.1"/>
    <property type="molecule type" value="Genomic_DNA"/>
</dbReference>
<evidence type="ECO:0000313" key="1">
    <source>
        <dbReference type="EMBL" id="MBU2712301.1"/>
    </source>
</evidence>
<name>A0ABS5ZE04_9GAMM</name>
<gene>
    <name evidence="1" type="ORF">KCG35_14640</name>
</gene>
<reference evidence="1 2" key="1">
    <citation type="submission" date="2021-04" db="EMBL/GenBank/DDBJ databases">
        <authorList>
            <person name="Pira H."/>
            <person name="Risdian C."/>
            <person name="Wink J."/>
        </authorList>
    </citation>
    <scope>NUCLEOTIDE SEQUENCE [LARGE SCALE GENOMIC DNA]</scope>
    <source>
        <strain evidence="1 2">WH53</strain>
    </source>
</reference>
<proteinExistence type="predicted"/>
<organism evidence="1 2">
    <name type="scientific">Zooshikella harenae</name>
    <dbReference type="NCBI Taxonomy" id="2827238"/>
    <lineage>
        <taxon>Bacteria</taxon>
        <taxon>Pseudomonadati</taxon>
        <taxon>Pseudomonadota</taxon>
        <taxon>Gammaproteobacteria</taxon>
        <taxon>Oceanospirillales</taxon>
        <taxon>Zooshikellaceae</taxon>
        <taxon>Zooshikella</taxon>
    </lineage>
</organism>
<dbReference type="Proteomes" id="UP000690515">
    <property type="component" value="Unassembled WGS sequence"/>
</dbReference>
<dbReference type="RefSeq" id="WP_215820530.1">
    <property type="nucleotide sequence ID" value="NZ_JAGSOY010000035.1"/>
</dbReference>
<sequence length="162" mass="17929">MHQKVPTTCLKLHKLGEVPRSAYMDSQTTPSDLIDAEKRSFFFKLLRSSKPQKAVPPPTKKVKHSLKLNAVVWLNFITPPKQTISFLLVYKDASGEFGVIVEEAPPSSSTSMMLSNTVDIEYLGDIEYLRACCTGLSKGESVMVESLSIKPAQTTDKLASQH</sequence>
<protein>
    <submittedName>
        <fullName evidence="1">Uncharacterized protein</fullName>
    </submittedName>
</protein>